<sequence>RSAPDSPYRRNAGRRTVAMYQVDTHLQRPLIYFDENDGHYKLRLVFKQAGFELSSDKSPSKMLKYYKAYELLRSKLDDPKYQQRIVVKEGMAALYDNSRVCHGRGPIHQTTQRTILIADVVDEVWFSRCRLMLGKKSGFGRQVAVGGCSLKVLDLLSDRYEK</sequence>
<dbReference type="AlphaFoldDB" id="A0A9W9Z649"/>
<dbReference type="InterPro" id="IPR003819">
    <property type="entry name" value="TauD/TfdA-like"/>
</dbReference>
<feature type="non-terminal residue" evidence="3">
    <location>
        <position position="1"/>
    </location>
</feature>
<dbReference type="InterPro" id="IPR042098">
    <property type="entry name" value="TauD-like_sf"/>
</dbReference>
<name>A0A9W9Z649_9CNID</name>
<proteinExistence type="predicted"/>
<dbReference type="EMBL" id="MU826582">
    <property type="protein sequence ID" value="KAJ7375666.1"/>
    <property type="molecule type" value="Genomic_DNA"/>
</dbReference>
<dbReference type="OrthoDB" id="408743at2759"/>
<keyword evidence="4" id="KW-1185">Reference proteome</keyword>
<comment type="caution">
    <text evidence="3">The sequence shown here is derived from an EMBL/GenBank/DDBJ whole genome shotgun (WGS) entry which is preliminary data.</text>
</comment>
<organism evidence="3 4">
    <name type="scientific">Desmophyllum pertusum</name>
    <dbReference type="NCBI Taxonomy" id="174260"/>
    <lineage>
        <taxon>Eukaryota</taxon>
        <taxon>Metazoa</taxon>
        <taxon>Cnidaria</taxon>
        <taxon>Anthozoa</taxon>
        <taxon>Hexacorallia</taxon>
        <taxon>Scleractinia</taxon>
        <taxon>Caryophylliina</taxon>
        <taxon>Caryophylliidae</taxon>
        <taxon>Desmophyllum</taxon>
    </lineage>
</organism>
<dbReference type="SUPFAM" id="SSF51197">
    <property type="entry name" value="Clavaminate synthase-like"/>
    <property type="match status" value="1"/>
</dbReference>
<dbReference type="GO" id="GO:0016491">
    <property type="term" value="F:oxidoreductase activity"/>
    <property type="evidence" value="ECO:0007669"/>
    <property type="project" value="UniProtKB-KW"/>
</dbReference>
<dbReference type="Pfam" id="PF02668">
    <property type="entry name" value="TauD"/>
    <property type="match status" value="1"/>
</dbReference>
<feature type="domain" description="TauD/TfdA-like" evidence="2">
    <location>
        <begin position="24"/>
        <end position="115"/>
    </location>
</feature>
<gene>
    <name evidence="3" type="ORF">OS493_039714</name>
</gene>
<dbReference type="Gene3D" id="3.60.130.10">
    <property type="entry name" value="Clavaminate synthase-like"/>
    <property type="match status" value="1"/>
</dbReference>
<evidence type="ECO:0000313" key="3">
    <source>
        <dbReference type="EMBL" id="KAJ7375666.1"/>
    </source>
</evidence>
<evidence type="ECO:0000313" key="4">
    <source>
        <dbReference type="Proteomes" id="UP001163046"/>
    </source>
</evidence>
<protein>
    <recommendedName>
        <fullName evidence="2">TauD/TfdA-like domain-containing protein</fullName>
    </recommendedName>
</protein>
<reference evidence="3" key="1">
    <citation type="submission" date="2023-01" db="EMBL/GenBank/DDBJ databases">
        <title>Genome assembly of the deep-sea coral Lophelia pertusa.</title>
        <authorList>
            <person name="Herrera S."/>
            <person name="Cordes E."/>
        </authorList>
    </citation>
    <scope>NUCLEOTIDE SEQUENCE</scope>
    <source>
        <strain evidence="3">USNM1676648</strain>
        <tissue evidence="3">Polyp</tissue>
    </source>
</reference>
<accession>A0A9W9Z649</accession>
<dbReference type="Proteomes" id="UP001163046">
    <property type="component" value="Unassembled WGS sequence"/>
</dbReference>
<evidence type="ECO:0000259" key="2">
    <source>
        <dbReference type="Pfam" id="PF02668"/>
    </source>
</evidence>
<keyword evidence="1" id="KW-0560">Oxidoreductase</keyword>
<evidence type="ECO:0000256" key="1">
    <source>
        <dbReference type="ARBA" id="ARBA00023002"/>
    </source>
</evidence>